<dbReference type="FunFam" id="4.10.1000.10:FF:000017">
    <property type="entry name" value="Cleavage and polyadenylation specificity factor 30 kDa subunit"/>
    <property type="match status" value="1"/>
</dbReference>
<dbReference type="PANTHER" id="PTHR23102:SF24">
    <property type="entry name" value="CLEAVAGE AND POLYADENYLATION SPECIFICITY FACTOR SUBUNIT 4"/>
    <property type="match status" value="1"/>
</dbReference>
<evidence type="ECO:0000256" key="3">
    <source>
        <dbReference type="ARBA" id="ARBA00022723"/>
    </source>
</evidence>
<dbReference type="AlphaFoldDB" id="E1ZP09"/>
<reference evidence="12 13" key="1">
    <citation type="journal article" date="2010" name="Plant Cell">
        <title>The Chlorella variabilis NC64A genome reveals adaptation to photosymbiosis, coevolution with viruses, and cryptic sex.</title>
        <authorList>
            <person name="Blanc G."/>
            <person name="Duncan G."/>
            <person name="Agarkova I."/>
            <person name="Borodovsky M."/>
            <person name="Gurnon J."/>
            <person name="Kuo A."/>
            <person name="Lindquist E."/>
            <person name="Lucas S."/>
            <person name="Pangilinan J."/>
            <person name="Polle J."/>
            <person name="Salamov A."/>
            <person name="Terry A."/>
            <person name="Yamada T."/>
            <person name="Dunigan D.D."/>
            <person name="Grigoriev I.V."/>
            <person name="Claverie J.M."/>
            <person name="Van Etten J.L."/>
        </authorList>
    </citation>
    <scope>NUCLEOTIDE SEQUENCE [LARGE SCALE GENOMIC DNA]</scope>
    <source>
        <strain evidence="12 13">NC64A</strain>
    </source>
</reference>
<evidence type="ECO:0000256" key="6">
    <source>
        <dbReference type="ARBA" id="ARBA00022833"/>
    </source>
</evidence>
<dbReference type="GO" id="GO:0003723">
    <property type="term" value="F:RNA binding"/>
    <property type="evidence" value="ECO:0007669"/>
    <property type="project" value="UniProtKB-KW"/>
</dbReference>
<evidence type="ECO:0000256" key="5">
    <source>
        <dbReference type="ARBA" id="ARBA00022771"/>
    </source>
</evidence>
<evidence type="ECO:0000256" key="1">
    <source>
        <dbReference type="ARBA" id="ARBA00004123"/>
    </source>
</evidence>
<keyword evidence="6 9" id="KW-0862">Zinc</keyword>
<evidence type="ECO:0000256" key="8">
    <source>
        <dbReference type="ARBA" id="ARBA00023242"/>
    </source>
</evidence>
<dbReference type="PROSITE" id="PS50103">
    <property type="entry name" value="ZF_C3H1"/>
    <property type="match status" value="2"/>
</dbReference>
<evidence type="ECO:0000256" key="7">
    <source>
        <dbReference type="ARBA" id="ARBA00022884"/>
    </source>
</evidence>
<dbReference type="GO" id="GO:0005634">
    <property type="term" value="C:nucleus"/>
    <property type="evidence" value="ECO:0007669"/>
    <property type="project" value="UniProtKB-SubCell"/>
</dbReference>
<feature type="domain" description="C3H1-type" evidence="11">
    <location>
        <begin position="94"/>
        <end position="121"/>
    </location>
</feature>
<dbReference type="STRING" id="554065.E1ZP09"/>
<keyword evidence="8" id="KW-0539">Nucleus</keyword>
<evidence type="ECO:0000256" key="10">
    <source>
        <dbReference type="SAM" id="MobiDB-lite"/>
    </source>
</evidence>
<name>E1ZP09_CHLVA</name>
<dbReference type="GO" id="GO:0008270">
    <property type="term" value="F:zinc ion binding"/>
    <property type="evidence" value="ECO:0007669"/>
    <property type="project" value="UniProtKB-KW"/>
</dbReference>
<gene>
    <name evidence="12" type="ORF">CHLNCDRAFT_138954</name>
</gene>
<dbReference type="Proteomes" id="UP000008141">
    <property type="component" value="Unassembled WGS sequence"/>
</dbReference>
<dbReference type="SMART" id="SM00356">
    <property type="entry name" value="ZnF_C3H1"/>
    <property type="match status" value="3"/>
</dbReference>
<dbReference type="OrthoDB" id="306690at2759"/>
<dbReference type="InterPro" id="IPR036855">
    <property type="entry name" value="Znf_CCCH_sf"/>
</dbReference>
<dbReference type="KEGG" id="cvr:CHLNCDRAFT_138954"/>
<keyword evidence="3 9" id="KW-0479">Metal-binding</keyword>
<protein>
    <recommendedName>
        <fullName evidence="11">C3H1-type domain-containing protein</fullName>
    </recommendedName>
</protein>
<dbReference type="GeneID" id="17351970"/>
<feature type="zinc finger region" description="C3H1-type" evidence="9">
    <location>
        <begin position="94"/>
        <end position="121"/>
    </location>
</feature>
<evidence type="ECO:0000313" key="13">
    <source>
        <dbReference type="Proteomes" id="UP000008141"/>
    </source>
</evidence>
<evidence type="ECO:0000256" key="4">
    <source>
        <dbReference type="ARBA" id="ARBA00022737"/>
    </source>
</evidence>
<dbReference type="GO" id="GO:0006397">
    <property type="term" value="P:mRNA processing"/>
    <property type="evidence" value="ECO:0007669"/>
    <property type="project" value="UniProtKB-KW"/>
</dbReference>
<feature type="compositionally biased region" description="Gly residues" evidence="10">
    <location>
        <begin position="168"/>
        <end position="187"/>
    </location>
</feature>
<feature type="region of interest" description="Disordered" evidence="10">
    <location>
        <begin position="152"/>
        <end position="212"/>
    </location>
</feature>
<evidence type="ECO:0000259" key="11">
    <source>
        <dbReference type="PROSITE" id="PS50103"/>
    </source>
</evidence>
<proteinExistence type="predicted"/>
<feature type="domain" description="C3H1-type" evidence="11">
    <location>
        <begin position="40"/>
        <end position="67"/>
    </location>
</feature>
<dbReference type="eggNOG" id="KOG1040">
    <property type="taxonomic scope" value="Eukaryota"/>
</dbReference>
<dbReference type="InterPro" id="IPR045348">
    <property type="entry name" value="CPSF4/Yth1"/>
</dbReference>
<keyword evidence="7" id="KW-0694">RNA-binding</keyword>
<dbReference type="InterPro" id="IPR000571">
    <property type="entry name" value="Znf_CCCH"/>
</dbReference>
<evidence type="ECO:0000256" key="2">
    <source>
        <dbReference type="ARBA" id="ARBA00022664"/>
    </source>
</evidence>
<dbReference type="Gene3D" id="4.10.1000.10">
    <property type="entry name" value="Zinc finger, CCCH-type"/>
    <property type="match status" value="1"/>
</dbReference>
<evidence type="ECO:0000313" key="12">
    <source>
        <dbReference type="EMBL" id="EFN52433.1"/>
    </source>
</evidence>
<dbReference type="SUPFAM" id="SSF90229">
    <property type="entry name" value="CCCH zinc finger"/>
    <property type="match status" value="1"/>
</dbReference>
<keyword evidence="5 9" id="KW-0863">Zinc-finger</keyword>
<evidence type="ECO:0000256" key="9">
    <source>
        <dbReference type="PROSITE-ProRule" id="PRU00723"/>
    </source>
</evidence>
<sequence length="233" mass="25317">MDDFTFDFERGLESQPAQRGYQAADDGMGGRGNAEPKPRNYRQTVCTYWLRGLCMKGDTCGFLHQFDPERMPVCRSLLKFGVCKEPDCPYKHTLEAIKECNMYKLGFCIYGPACRFKHTRQLAPPPDPETLEAAKPREHRNLNIVANQANENIMPEREARGPRRPRPGGDGGGYMALPGAGGGGGAGPSAVQQYAGPGGARQPGQQYGGQQAPGYADSALLAAVGQADLRYGF</sequence>
<keyword evidence="4" id="KW-0677">Repeat</keyword>
<dbReference type="InParanoid" id="E1ZP09"/>
<keyword evidence="13" id="KW-1185">Reference proteome</keyword>
<feature type="zinc finger region" description="C3H1-type" evidence="9">
    <location>
        <begin position="40"/>
        <end position="67"/>
    </location>
</feature>
<organism evidence="13">
    <name type="scientific">Chlorella variabilis</name>
    <name type="common">Green alga</name>
    <dbReference type="NCBI Taxonomy" id="554065"/>
    <lineage>
        <taxon>Eukaryota</taxon>
        <taxon>Viridiplantae</taxon>
        <taxon>Chlorophyta</taxon>
        <taxon>core chlorophytes</taxon>
        <taxon>Trebouxiophyceae</taxon>
        <taxon>Chlorellales</taxon>
        <taxon>Chlorellaceae</taxon>
        <taxon>Chlorella clade</taxon>
        <taxon>Chlorella</taxon>
    </lineage>
</organism>
<feature type="region of interest" description="Disordered" evidence="10">
    <location>
        <begin position="13"/>
        <end position="37"/>
    </location>
</feature>
<accession>E1ZP09</accession>
<comment type="subcellular location">
    <subcellularLocation>
        <location evidence="1">Nucleus</location>
    </subcellularLocation>
</comment>
<keyword evidence="2" id="KW-0507">mRNA processing</keyword>
<dbReference type="RefSeq" id="XP_005844535.1">
    <property type="nucleotide sequence ID" value="XM_005844473.1"/>
</dbReference>
<dbReference type="EMBL" id="GL433856">
    <property type="protein sequence ID" value="EFN52433.1"/>
    <property type="molecule type" value="Genomic_DNA"/>
</dbReference>
<feature type="compositionally biased region" description="Low complexity" evidence="10">
    <location>
        <begin position="202"/>
        <end position="212"/>
    </location>
</feature>
<dbReference type="PANTHER" id="PTHR23102">
    <property type="entry name" value="CLEAVAGE AND POLYADENYLATION SPECIFICITY FACTOR SUBUNIT 4-RELATED"/>
    <property type="match status" value="1"/>
</dbReference>